<evidence type="ECO:0000313" key="2">
    <source>
        <dbReference type="EMBL" id="MTV31775.1"/>
    </source>
</evidence>
<gene>
    <name evidence="2" type="ORF">GJ654_12320</name>
</gene>
<evidence type="ECO:0000313" key="3">
    <source>
        <dbReference type="Proteomes" id="UP000439113"/>
    </source>
</evidence>
<proteinExistence type="predicted"/>
<name>A0A6N8DQF7_RHOAC</name>
<feature type="signal peptide" evidence="1">
    <location>
        <begin position="1"/>
        <end position="25"/>
    </location>
</feature>
<comment type="caution">
    <text evidence="2">The sequence shown here is derived from an EMBL/GenBank/DDBJ whole genome shotgun (WGS) entry which is preliminary data.</text>
</comment>
<keyword evidence="1" id="KW-0732">Signal</keyword>
<accession>A0A6N8DQF7</accession>
<protein>
    <submittedName>
        <fullName evidence="2">Transporter</fullName>
    </submittedName>
</protein>
<organism evidence="2 3">
    <name type="scientific">Rhodoblastus acidophilus</name>
    <name type="common">Rhodopseudomonas acidophila</name>
    <dbReference type="NCBI Taxonomy" id="1074"/>
    <lineage>
        <taxon>Bacteria</taxon>
        <taxon>Pseudomonadati</taxon>
        <taxon>Pseudomonadota</taxon>
        <taxon>Alphaproteobacteria</taxon>
        <taxon>Hyphomicrobiales</taxon>
        <taxon>Rhodoblastaceae</taxon>
        <taxon>Rhodoblastus</taxon>
    </lineage>
</organism>
<dbReference type="AlphaFoldDB" id="A0A6N8DQF7"/>
<dbReference type="Proteomes" id="UP000439113">
    <property type="component" value="Unassembled WGS sequence"/>
</dbReference>
<feature type="chain" id="PRO_5027111945" evidence="1">
    <location>
        <begin position="26"/>
        <end position="292"/>
    </location>
</feature>
<sequence>MVFNKTLTAVALCAAALCAANPAHAGSELLPGITTGIALGAPLPQGVFVIQLPSYGYTAANPGVNVGAIVPAWVVWSTPWDILGGHLMFDFASPMPNVAVHGVGSWGGFANPILDAQLKWNLGGGWFGGVQAGVYFPVKDDLTPLGLARNFASFQGVGAVSYLADGYNLSATLLYGTGQKGSWANQGSWGVNWINLDLTATKKFGKIEAGAVAYGSWDLDTPYTDGPTPYGKQSQFALGGLLGYDFGGVNIALKLTRTVQQVNYGGYETRGWANIILPIWVAQAPAAVAAKY</sequence>
<dbReference type="RefSeq" id="WP_155446452.1">
    <property type="nucleotide sequence ID" value="NZ_JAOQNR010000012.1"/>
</dbReference>
<dbReference type="OrthoDB" id="7343674at2"/>
<reference evidence="2 3" key="1">
    <citation type="submission" date="2019-11" db="EMBL/GenBank/DDBJ databases">
        <title>Whole-genome sequence of a Rhodoblastus acidophilus DSM 142.</title>
        <authorList>
            <person name="Kyndt J.A."/>
            <person name="Meyer T.E."/>
        </authorList>
    </citation>
    <scope>NUCLEOTIDE SEQUENCE [LARGE SCALE GENOMIC DNA]</scope>
    <source>
        <strain evidence="2 3">DSM 142</strain>
    </source>
</reference>
<evidence type="ECO:0000256" key="1">
    <source>
        <dbReference type="SAM" id="SignalP"/>
    </source>
</evidence>
<dbReference type="EMBL" id="WNKS01000010">
    <property type="protein sequence ID" value="MTV31775.1"/>
    <property type="molecule type" value="Genomic_DNA"/>
</dbReference>